<dbReference type="AlphaFoldDB" id="A0AA39YN55"/>
<feature type="transmembrane region" description="Helical" evidence="2">
    <location>
        <begin position="76"/>
        <end position="97"/>
    </location>
</feature>
<dbReference type="EMBL" id="JAULSV010000001">
    <property type="protein sequence ID" value="KAK0655604.1"/>
    <property type="molecule type" value="Genomic_DNA"/>
</dbReference>
<evidence type="ECO:0000313" key="3">
    <source>
        <dbReference type="EMBL" id="KAK0655604.1"/>
    </source>
</evidence>
<comment type="caution">
    <text evidence="3">The sequence shown here is derived from an EMBL/GenBank/DDBJ whole genome shotgun (WGS) entry which is preliminary data.</text>
</comment>
<evidence type="ECO:0000256" key="2">
    <source>
        <dbReference type="SAM" id="Phobius"/>
    </source>
</evidence>
<keyword evidence="2" id="KW-1133">Transmembrane helix</keyword>
<feature type="compositionally biased region" description="Basic and acidic residues" evidence="1">
    <location>
        <begin position="150"/>
        <end position="159"/>
    </location>
</feature>
<evidence type="ECO:0000256" key="1">
    <source>
        <dbReference type="SAM" id="MobiDB-lite"/>
    </source>
</evidence>
<feature type="transmembrane region" description="Helical" evidence="2">
    <location>
        <begin position="42"/>
        <end position="64"/>
    </location>
</feature>
<reference evidence="3" key="1">
    <citation type="submission" date="2023-06" db="EMBL/GenBank/DDBJ databases">
        <title>Genome-scale phylogeny and comparative genomics of the fungal order Sordariales.</title>
        <authorList>
            <consortium name="Lawrence Berkeley National Laboratory"/>
            <person name="Hensen N."/>
            <person name="Bonometti L."/>
            <person name="Westerberg I."/>
            <person name="Brannstrom I.O."/>
            <person name="Guillou S."/>
            <person name="Cros-Aarteil S."/>
            <person name="Calhoun S."/>
            <person name="Haridas S."/>
            <person name="Kuo A."/>
            <person name="Mondo S."/>
            <person name="Pangilinan J."/>
            <person name="Riley R."/>
            <person name="Labutti K."/>
            <person name="Andreopoulos B."/>
            <person name="Lipzen A."/>
            <person name="Chen C."/>
            <person name="Yanf M."/>
            <person name="Daum C."/>
            <person name="Ng V."/>
            <person name="Clum A."/>
            <person name="Steindorff A."/>
            <person name="Ohm R."/>
            <person name="Martin F."/>
            <person name="Silar P."/>
            <person name="Natvig D."/>
            <person name="Lalanne C."/>
            <person name="Gautier V."/>
            <person name="Ament-Velasquez S.L."/>
            <person name="Kruys A."/>
            <person name="Hutchinson M.I."/>
            <person name="Powell A.J."/>
            <person name="Barry K."/>
            <person name="Miller A.N."/>
            <person name="Grigoriev I.V."/>
            <person name="Debuchy R."/>
            <person name="Gladieux P."/>
            <person name="Thoren M.H."/>
            <person name="Johannesson H."/>
        </authorList>
    </citation>
    <scope>NUCLEOTIDE SEQUENCE</scope>
    <source>
        <strain evidence="3">SMH2532-1</strain>
    </source>
</reference>
<keyword evidence="2" id="KW-0472">Membrane</keyword>
<keyword evidence="4" id="KW-1185">Reference proteome</keyword>
<evidence type="ECO:0000313" key="4">
    <source>
        <dbReference type="Proteomes" id="UP001174936"/>
    </source>
</evidence>
<keyword evidence="2" id="KW-0812">Transmembrane</keyword>
<sequence length="170" mass="19193">MTDIGRVFLSKAWIFQAIVAGPTFVVLGMCAMFAIWEATYWTVYDFLTFSCTAIMAGGIIFLVLVQRQIPTAGKLWTFRFELTKAALATGMWVWLMADAIWGPGRRHGSSEQNLRRVIMSAIAANFLFIFFYPTVVYTFFVLDRHQHENRGPADAERGQPGENTPLLGDQ</sequence>
<dbReference type="Proteomes" id="UP001174936">
    <property type="component" value="Unassembled WGS sequence"/>
</dbReference>
<gene>
    <name evidence="3" type="ORF">B0T16DRAFT_384445</name>
</gene>
<feature type="transmembrane region" description="Helical" evidence="2">
    <location>
        <begin position="117"/>
        <end position="142"/>
    </location>
</feature>
<feature type="region of interest" description="Disordered" evidence="1">
    <location>
        <begin position="150"/>
        <end position="170"/>
    </location>
</feature>
<name>A0AA39YN55_9PEZI</name>
<feature type="transmembrane region" description="Helical" evidence="2">
    <location>
        <begin position="12"/>
        <end position="36"/>
    </location>
</feature>
<protein>
    <submittedName>
        <fullName evidence="3">Uncharacterized protein</fullName>
    </submittedName>
</protein>
<organism evidence="3 4">
    <name type="scientific">Cercophora newfieldiana</name>
    <dbReference type="NCBI Taxonomy" id="92897"/>
    <lineage>
        <taxon>Eukaryota</taxon>
        <taxon>Fungi</taxon>
        <taxon>Dikarya</taxon>
        <taxon>Ascomycota</taxon>
        <taxon>Pezizomycotina</taxon>
        <taxon>Sordariomycetes</taxon>
        <taxon>Sordariomycetidae</taxon>
        <taxon>Sordariales</taxon>
        <taxon>Lasiosphaeriaceae</taxon>
        <taxon>Cercophora</taxon>
    </lineage>
</organism>
<proteinExistence type="predicted"/>
<accession>A0AA39YN55</accession>